<evidence type="ECO:0000256" key="5">
    <source>
        <dbReference type="SAM" id="MobiDB-lite"/>
    </source>
</evidence>
<dbReference type="InterPro" id="IPR006665">
    <property type="entry name" value="OmpA-like"/>
</dbReference>
<keyword evidence="2 4" id="KW-0472">Membrane</keyword>
<dbReference type="Gene3D" id="3.30.1330.60">
    <property type="entry name" value="OmpA-like domain"/>
    <property type="match status" value="1"/>
</dbReference>
<reference evidence="7 8" key="1">
    <citation type="submission" date="2019-06" db="EMBL/GenBank/DDBJ databases">
        <title>Flavibacter putida gen. nov., sp. nov., a novel marine bacterium of the family Flavobacteriaceae isolated from coastal seawater.</title>
        <authorList>
            <person name="Feng X."/>
        </authorList>
    </citation>
    <scope>NUCLEOTIDE SEQUENCE [LARGE SCALE GENOMIC DNA]</scope>
    <source>
        <strain evidence="7 8">PLHSN227</strain>
    </source>
</reference>
<evidence type="ECO:0000313" key="8">
    <source>
        <dbReference type="Proteomes" id="UP000317169"/>
    </source>
</evidence>
<accession>A0A507ZE89</accession>
<dbReference type="EMBL" id="VIAR01000028">
    <property type="protein sequence ID" value="TQD33255.1"/>
    <property type="molecule type" value="Genomic_DNA"/>
</dbReference>
<evidence type="ECO:0000256" key="4">
    <source>
        <dbReference type="PROSITE-ProRule" id="PRU00473"/>
    </source>
</evidence>
<dbReference type="Proteomes" id="UP000317169">
    <property type="component" value="Unassembled WGS sequence"/>
</dbReference>
<dbReference type="SUPFAM" id="SSF103088">
    <property type="entry name" value="OmpA-like"/>
    <property type="match status" value="1"/>
</dbReference>
<dbReference type="OrthoDB" id="9782229at2"/>
<dbReference type="Pfam" id="PF00691">
    <property type="entry name" value="OmpA"/>
    <property type="match status" value="1"/>
</dbReference>
<gene>
    <name evidence="7" type="ORF">FKR84_13195</name>
</gene>
<dbReference type="CDD" id="cd07185">
    <property type="entry name" value="OmpA_C-like"/>
    <property type="match status" value="1"/>
</dbReference>
<sequence>GKKGYMLQVNADEYESNGAPVEKEEGQARVTIELEPIEKMIQEEEIVLEPIYFDFDKADIRKQAAFELDKLVSIMKKHPEMKIKVEAHTDKRGPQNYNQQLSERRAKSTVDYVISQGIDKTRINWEAFGESKPKVECDNCTEEEYQENRRSSFKIKKEK</sequence>
<evidence type="ECO:0000256" key="3">
    <source>
        <dbReference type="ARBA" id="ARBA00023237"/>
    </source>
</evidence>
<dbReference type="GO" id="GO:0009279">
    <property type="term" value="C:cell outer membrane"/>
    <property type="evidence" value="ECO:0007669"/>
    <property type="project" value="UniProtKB-SubCell"/>
</dbReference>
<proteinExistence type="predicted"/>
<dbReference type="AlphaFoldDB" id="A0A507ZE89"/>
<feature type="domain" description="OmpA-like" evidence="6">
    <location>
        <begin position="40"/>
        <end position="159"/>
    </location>
</feature>
<organism evidence="7 8">
    <name type="scientific">Haloflavibacter putidus</name>
    <dbReference type="NCBI Taxonomy" id="2576776"/>
    <lineage>
        <taxon>Bacteria</taxon>
        <taxon>Pseudomonadati</taxon>
        <taxon>Bacteroidota</taxon>
        <taxon>Flavobacteriia</taxon>
        <taxon>Flavobacteriales</taxon>
        <taxon>Flavobacteriaceae</taxon>
        <taxon>Haloflavibacter</taxon>
    </lineage>
</organism>
<evidence type="ECO:0000256" key="1">
    <source>
        <dbReference type="ARBA" id="ARBA00004442"/>
    </source>
</evidence>
<comment type="subcellular location">
    <subcellularLocation>
        <location evidence="1">Cell outer membrane</location>
    </subcellularLocation>
</comment>
<evidence type="ECO:0000313" key="7">
    <source>
        <dbReference type="EMBL" id="TQD33255.1"/>
    </source>
</evidence>
<protein>
    <submittedName>
        <fullName evidence="7">OmpA family protein</fullName>
    </submittedName>
</protein>
<feature type="non-terminal residue" evidence="7">
    <location>
        <position position="1"/>
    </location>
</feature>
<dbReference type="PROSITE" id="PS51123">
    <property type="entry name" value="OMPA_2"/>
    <property type="match status" value="1"/>
</dbReference>
<dbReference type="PANTHER" id="PTHR30329">
    <property type="entry name" value="STATOR ELEMENT OF FLAGELLAR MOTOR COMPLEX"/>
    <property type="match status" value="1"/>
</dbReference>
<feature type="region of interest" description="Disordered" evidence="5">
    <location>
        <begin position="1"/>
        <end position="25"/>
    </location>
</feature>
<evidence type="ECO:0000256" key="2">
    <source>
        <dbReference type="ARBA" id="ARBA00023136"/>
    </source>
</evidence>
<comment type="caution">
    <text evidence="7">The sequence shown here is derived from an EMBL/GenBank/DDBJ whole genome shotgun (WGS) entry which is preliminary data.</text>
</comment>
<keyword evidence="3" id="KW-0998">Cell outer membrane</keyword>
<keyword evidence="8" id="KW-1185">Reference proteome</keyword>
<dbReference type="InterPro" id="IPR036737">
    <property type="entry name" value="OmpA-like_sf"/>
</dbReference>
<dbReference type="PANTHER" id="PTHR30329:SF21">
    <property type="entry name" value="LIPOPROTEIN YIAD-RELATED"/>
    <property type="match status" value="1"/>
</dbReference>
<dbReference type="PRINTS" id="PR01021">
    <property type="entry name" value="OMPADOMAIN"/>
</dbReference>
<evidence type="ECO:0000259" key="6">
    <source>
        <dbReference type="PROSITE" id="PS51123"/>
    </source>
</evidence>
<dbReference type="InterPro" id="IPR050330">
    <property type="entry name" value="Bact_OuterMem_StrucFunc"/>
</dbReference>
<dbReference type="InterPro" id="IPR006664">
    <property type="entry name" value="OMP_bac"/>
</dbReference>
<dbReference type="RefSeq" id="WP_141422784.1">
    <property type="nucleotide sequence ID" value="NZ_VIAR01000028.1"/>
</dbReference>
<name>A0A507ZE89_9FLAO</name>